<accession>A0ABV6ACL9</accession>
<keyword evidence="3" id="KW-0804">Transcription</keyword>
<dbReference type="PANTHER" id="PTHR30055:SF238">
    <property type="entry name" value="MYCOFACTOCIN BIOSYNTHESIS TRANSCRIPTIONAL REGULATOR MFTR-RELATED"/>
    <property type="match status" value="1"/>
</dbReference>
<keyword evidence="7" id="KW-1185">Reference proteome</keyword>
<feature type="DNA-binding region" description="H-T-H motif" evidence="4">
    <location>
        <begin position="29"/>
        <end position="48"/>
    </location>
</feature>
<evidence type="ECO:0000313" key="7">
    <source>
        <dbReference type="Proteomes" id="UP001589692"/>
    </source>
</evidence>
<dbReference type="SUPFAM" id="SSF46689">
    <property type="entry name" value="Homeodomain-like"/>
    <property type="match status" value="1"/>
</dbReference>
<dbReference type="PRINTS" id="PR00455">
    <property type="entry name" value="HTHTETR"/>
</dbReference>
<keyword evidence="1" id="KW-0805">Transcription regulation</keyword>
<dbReference type="Proteomes" id="UP001589692">
    <property type="component" value="Unassembled WGS sequence"/>
</dbReference>
<dbReference type="Pfam" id="PF00440">
    <property type="entry name" value="TetR_N"/>
    <property type="match status" value="1"/>
</dbReference>
<sequence length="220" mass="24434">MKLAQDDARLAVSRQAAKLFLERGVGGTSGDDIAEASGLSKRTVWRYFRTKESCVAPLFALSWKRFVSELQRWPREVSLEAHLVDGFDLGKQSEEQIADAILIVRLIAALPDEPDLRSIWLLSYHDGEEQLMTVIADRLDRSHNDFDVRLCAAAVMSAVRTIDETISLAAVRYGQTFTSEEVLAQLSRAIRSVSNLPFCDPVVPKPFGDDMSAAGDRHPS</sequence>
<dbReference type="Gene3D" id="1.10.357.10">
    <property type="entry name" value="Tetracycline Repressor, domain 2"/>
    <property type="match status" value="1"/>
</dbReference>
<dbReference type="InterPro" id="IPR009057">
    <property type="entry name" value="Homeodomain-like_sf"/>
</dbReference>
<dbReference type="EMBL" id="JBHMAA010000008">
    <property type="protein sequence ID" value="MFB9948374.1"/>
    <property type="molecule type" value="Genomic_DNA"/>
</dbReference>
<evidence type="ECO:0000256" key="2">
    <source>
        <dbReference type="ARBA" id="ARBA00023125"/>
    </source>
</evidence>
<dbReference type="InterPro" id="IPR001647">
    <property type="entry name" value="HTH_TetR"/>
</dbReference>
<comment type="caution">
    <text evidence="6">The sequence shown here is derived from an EMBL/GenBank/DDBJ whole genome shotgun (WGS) entry which is preliminary data.</text>
</comment>
<keyword evidence="2 4" id="KW-0238">DNA-binding</keyword>
<evidence type="ECO:0000256" key="1">
    <source>
        <dbReference type="ARBA" id="ARBA00023015"/>
    </source>
</evidence>
<dbReference type="PANTHER" id="PTHR30055">
    <property type="entry name" value="HTH-TYPE TRANSCRIPTIONAL REGULATOR RUTR"/>
    <property type="match status" value="1"/>
</dbReference>
<proteinExistence type="predicted"/>
<evidence type="ECO:0000256" key="4">
    <source>
        <dbReference type="PROSITE-ProRule" id="PRU00335"/>
    </source>
</evidence>
<dbReference type="RefSeq" id="WP_377257592.1">
    <property type="nucleotide sequence ID" value="NZ_JBHMAA010000008.1"/>
</dbReference>
<feature type="domain" description="HTH tetR-type" evidence="5">
    <location>
        <begin position="6"/>
        <end position="66"/>
    </location>
</feature>
<dbReference type="PROSITE" id="PS50977">
    <property type="entry name" value="HTH_TETR_2"/>
    <property type="match status" value="1"/>
</dbReference>
<dbReference type="InterPro" id="IPR050109">
    <property type="entry name" value="HTH-type_TetR-like_transc_reg"/>
</dbReference>
<name>A0ABV6ACL9_9HYPH</name>
<protein>
    <submittedName>
        <fullName evidence="6">TetR/AcrR family transcriptional regulator</fullName>
    </submittedName>
</protein>
<reference evidence="6 7" key="1">
    <citation type="submission" date="2024-09" db="EMBL/GenBank/DDBJ databases">
        <authorList>
            <person name="Sun Q."/>
            <person name="Mori K."/>
        </authorList>
    </citation>
    <scope>NUCLEOTIDE SEQUENCE [LARGE SCALE GENOMIC DNA]</scope>
    <source>
        <strain evidence="6 7">TBRC 4938</strain>
    </source>
</reference>
<evidence type="ECO:0000313" key="6">
    <source>
        <dbReference type="EMBL" id="MFB9948374.1"/>
    </source>
</evidence>
<evidence type="ECO:0000259" key="5">
    <source>
        <dbReference type="PROSITE" id="PS50977"/>
    </source>
</evidence>
<gene>
    <name evidence="6" type="ORF">ACFFP0_05905</name>
</gene>
<evidence type="ECO:0000256" key="3">
    <source>
        <dbReference type="ARBA" id="ARBA00023163"/>
    </source>
</evidence>
<organism evidence="6 7">
    <name type="scientific">Rhizobium puerariae</name>
    <dbReference type="NCBI Taxonomy" id="1585791"/>
    <lineage>
        <taxon>Bacteria</taxon>
        <taxon>Pseudomonadati</taxon>
        <taxon>Pseudomonadota</taxon>
        <taxon>Alphaproteobacteria</taxon>
        <taxon>Hyphomicrobiales</taxon>
        <taxon>Rhizobiaceae</taxon>
        <taxon>Rhizobium/Agrobacterium group</taxon>
        <taxon>Rhizobium</taxon>
    </lineage>
</organism>